<keyword evidence="3" id="KW-1015">Disulfide bond</keyword>
<keyword evidence="2" id="KW-0472">Membrane</keyword>
<dbReference type="InterPro" id="IPR013162">
    <property type="entry name" value="CD80_C2-set"/>
</dbReference>
<evidence type="ECO:0000256" key="3">
    <source>
        <dbReference type="ARBA" id="ARBA00023157"/>
    </source>
</evidence>
<dbReference type="SUPFAM" id="SSF49265">
    <property type="entry name" value="Fibronectin type III"/>
    <property type="match status" value="1"/>
</dbReference>
<dbReference type="PANTHER" id="PTHR23278:SF19">
    <property type="entry name" value="OBSCURIN"/>
    <property type="match status" value="1"/>
</dbReference>
<feature type="region of interest" description="Disordered" evidence="4">
    <location>
        <begin position="821"/>
        <end position="873"/>
    </location>
</feature>
<dbReference type="InterPro" id="IPR003599">
    <property type="entry name" value="Ig_sub"/>
</dbReference>
<name>A0ABQ7S924_9ACAR</name>
<comment type="caution">
    <text evidence="6">The sequence shown here is derived from an EMBL/GenBank/DDBJ whole genome shotgun (WGS) entry which is preliminary data.</text>
</comment>
<accession>A0ABQ7S924</accession>
<feature type="compositionally biased region" description="Polar residues" evidence="4">
    <location>
        <begin position="255"/>
        <end position="271"/>
    </location>
</feature>
<feature type="region of interest" description="Disordered" evidence="4">
    <location>
        <begin position="244"/>
        <end position="271"/>
    </location>
</feature>
<keyword evidence="7" id="KW-1185">Reference proteome</keyword>
<feature type="compositionally biased region" description="Low complexity" evidence="4">
    <location>
        <begin position="641"/>
        <end position="664"/>
    </location>
</feature>
<dbReference type="InterPro" id="IPR003961">
    <property type="entry name" value="FN3_dom"/>
</dbReference>
<feature type="domain" description="Ig-like" evidence="5">
    <location>
        <begin position="448"/>
        <end position="540"/>
    </location>
</feature>
<feature type="compositionally biased region" description="Polar residues" evidence="4">
    <location>
        <begin position="665"/>
        <end position="704"/>
    </location>
</feature>
<feature type="region of interest" description="Disordered" evidence="4">
    <location>
        <begin position="985"/>
        <end position="1004"/>
    </location>
</feature>
<evidence type="ECO:0000259" key="5">
    <source>
        <dbReference type="PROSITE" id="PS50835"/>
    </source>
</evidence>
<evidence type="ECO:0000256" key="4">
    <source>
        <dbReference type="SAM" id="MobiDB-lite"/>
    </source>
</evidence>
<feature type="compositionally biased region" description="Low complexity" evidence="4">
    <location>
        <begin position="244"/>
        <end position="254"/>
    </location>
</feature>
<evidence type="ECO:0000313" key="6">
    <source>
        <dbReference type="EMBL" id="KAG9509950.1"/>
    </source>
</evidence>
<feature type="compositionally biased region" description="Low complexity" evidence="4">
    <location>
        <begin position="1075"/>
        <end position="1088"/>
    </location>
</feature>
<dbReference type="PANTHER" id="PTHR23278">
    <property type="entry name" value="SIDESTEP PROTEIN"/>
    <property type="match status" value="1"/>
</dbReference>
<dbReference type="InterPro" id="IPR013783">
    <property type="entry name" value="Ig-like_fold"/>
</dbReference>
<comment type="subcellular location">
    <subcellularLocation>
        <location evidence="1">Membrane</location>
        <topology evidence="1">Single-pass membrane protein</topology>
    </subcellularLocation>
</comment>
<evidence type="ECO:0000313" key="7">
    <source>
        <dbReference type="Proteomes" id="UP000825002"/>
    </source>
</evidence>
<feature type="domain" description="Ig-like" evidence="5">
    <location>
        <begin position="327"/>
        <end position="441"/>
    </location>
</feature>
<dbReference type="InterPro" id="IPR036179">
    <property type="entry name" value="Ig-like_dom_sf"/>
</dbReference>
<feature type="compositionally biased region" description="Low complexity" evidence="4">
    <location>
        <begin position="1146"/>
        <end position="1156"/>
    </location>
</feature>
<sequence length="1372" mass="149260">MTDKDNNNSNKERRHASDRVIELVGVVGQKIDLPCDVSAHNDDNNAFNIDASDVNDPGDAVSVILWHKDDQSIPVYSVDARAHDLRSARKKSGQLLDGRASLDIIDAPIDIDDVNTKARAPRVRQPMTAMLRIQTLMPLDDGYYECRVDYRHAGTRITKFLLKLIVPPEPPTIRVITPHVPHRSQSPQLHESSGIHLMRATHMRLIGPFDEHDRLLLECDTLNVGSPPARLVWLRNGVLLQQQQQHSHSSASASLPTDQQHNSDAAAQTGVEQQVAHIRLEIASLERNDLMANITCRAEQQLSNELLPSQLPAPIATSVLLDLNLRPTKARIAGERAPLSADKPVEVVCRASGSRPPAEITWWKSGSRLPATMARVHYDDSGDEQPKISNNQTALAGSANQTTVSTLLFVPSVDDAGAQLTCRADNKRLSSGGPPEEDSWRLDIQYAPRVHLALGDKLRHTHIREGNDVYFECSVRAAPATYEIRWWHDGRELDAATRTPPGVIVSNHSLVLQRVQRQQRGRYTCSAVNNQGEGHSAPVHLRIQHAPSSIAASSSASTLLPIVDDIGQTRSTSNGASHHQSTLALRPIVSDVQVSVARDEPMPRVMCQVESDPPIDVAHVRWAWAPASPASDVPPNWIVTSSTQQQQQQQHQQQQLSAGSQQSSTNSQPIYLLSTDSSDGSAILNSRTSSSADNANSDKMSWSQSPEVPISDGWLLCVTSNAVGVQQAPCAYRVTPVERPDSVHDCRLANAGQQHLTVMCALGYDVGGLGQTLHLEAYEANTRALVANLSTASNNFRSSYQQTAKRFGNEPEVAEWQSSLNNNNNQHLPIDASATGHAQRRDKERDSGTNALATDDAVTPSGESGLNQASATSTRDQATFVVPSLRPATQYYVSIYASNAKGVSKPIEFSAATAGTASALDSMQAETTRNNRAPAHLLSSAWQMTWSPYVGIGALIIASLAMLMTLSFVAVRFLIHPGRHLIVNKSPANHTHHDKNNTQASDDNIARDQANSNTSTLNRAASIASGYASIRRAPISSSAQAATHQLISIGGKPFLQTSLATGAQVAQQQHHHLNQKLQQHQPQPQQQQSASTNNETSDLGDELEMADIDEHMLSPHANSGTNSANNLHTTLMTNGAINDRCPVHQAASESAASSSSGHRSCDGSTSDTPLYLPTQTQMPAQNVLSLANSTCPSQVSPFHRSVSNQRMASTPTPTTQYIAQYPQYSRNQYLYRYDNTHDVTAQHPAIVNTRNAIYGPSFHTIARASFAHVEPAANGNHNHYSHNYNDHSPDVINLTPNNHAYNYRTTMSSQASSNQSVIFNQVPQGVKHVTTAPQVVSITANQLDTVETLMAAVIDSHKDPNNKHSGSNTTEV</sequence>
<dbReference type="Pfam" id="PF08205">
    <property type="entry name" value="C2-set_2"/>
    <property type="match status" value="1"/>
</dbReference>
<feature type="domain" description="Ig-like" evidence="5">
    <location>
        <begin position="171"/>
        <end position="307"/>
    </location>
</feature>
<protein>
    <submittedName>
        <fullName evidence="6">Cell adhesion molecule 2</fullName>
    </submittedName>
</protein>
<dbReference type="Pfam" id="PF13927">
    <property type="entry name" value="Ig_3"/>
    <property type="match status" value="1"/>
</dbReference>
<organism evidence="6 7">
    <name type="scientific">Fragariocoptes setiger</name>
    <dbReference type="NCBI Taxonomy" id="1670756"/>
    <lineage>
        <taxon>Eukaryota</taxon>
        <taxon>Metazoa</taxon>
        <taxon>Ecdysozoa</taxon>
        <taxon>Arthropoda</taxon>
        <taxon>Chelicerata</taxon>
        <taxon>Arachnida</taxon>
        <taxon>Acari</taxon>
        <taxon>Acariformes</taxon>
        <taxon>Trombidiformes</taxon>
        <taxon>Prostigmata</taxon>
        <taxon>Eupodina</taxon>
        <taxon>Eriophyoidea</taxon>
        <taxon>Phytoptidae</taxon>
        <taxon>Fragariocoptes</taxon>
    </lineage>
</organism>
<evidence type="ECO:0000256" key="2">
    <source>
        <dbReference type="ARBA" id="ARBA00023136"/>
    </source>
</evidence>
<dbReference type="EMBL" id="JAIFTH010000278">
    <property type="protein sequence ID" value="KAG9509950.1"/>
    <property type="molecule type" value="Genomic_DNA"/>
</dbReference>
<gene>
    <name evidence="6" type="primary">cadm2</name>
    <name evidence="6" type="ORF">GZH46_01518</name>
</gene>
<feature type="domain" description="Ig-like" evidence="5">
    <location>
        <begin position="28"/>
        <end position="158"/>
    </location>
</feature>
<dbReference type="InterPro" id="IPR003598">
    <property type="entry name" value="Ig_sub2"/>
</dbReference>
<dbReference type="SMART" id="SM00408">
    <property type="entry name" value="IGc2"/>
    <property type="match status" value="2"/>
</dbReference>
<dbReference type="CDD" id="cd00063">
    <property type="entry name" value="FN3"/>
    <property type="match status" value="1"/>
</dbReference>
<dbReference type="SUPFAM" id="SSF48726">
    <property type="entry name" value="Immunoglobulin"/>
    <property type="match status" value="2"/>
</dbReference>
<reference evidence="6 7" key="1">
    <citation type="submission" date="2020-10" db="EMBL/GenBank/DDBJ databases">
        <authorList>
            <person name="Klimov P.B."/>
            <person name="Dyachkov S.M."/>
            <person name="Chetverikov P.E."/>
        </authorList>
    </citation>
    <scope>NUCLEOTIDE SEQUENCE [LARGE SCALE GENOMIC DNA]</scope>
    <source>
        <strain evidence="6">BMOC 18-1129-001#AD2665</strain>
        <tissue evidence="6">Entire mites</tissue>
    </source>
</reference>
<dbReference type="InterPro" id="IPR007110">
    <property type="entry name" value="Ig-like_dom"/>
</dbReference>
<dbReference type="Gene3D" id="2.60.40.10">
    <property type="entry name" value="Immunoglobulins"/>
    <property type="match status" value="5"/>
</dbReference>
<feature type="compositionally biased region" description="Polar residues" evidence="4">
    <location>
        <begin position="861"/>
        <end position="873"/>
    </location>
</feature>
<proteinExistence type="predicted"/>
<dbReference type="Proteomes" id="UP000825002">
    <property type="component" value="Unassembled WGS sequence"/>
</dbReference>
<dbReference type="PROSITE" id="PS50835">
    <property type="entry name" value="IG_LIKE"/>
    <property type="match status" value="4"/>
</dbReference>
<feature type="non-terminal residue" evidence="6">
    <location>
        <position position="1372"/>
    </location>
</feature>
<feature type="region of interest" description="Disordered" evidence="4">
    <location>
        <begin position="1062"/>
        <end position="1098"/>
    </location>
</feature>
<evidence type="ECO:0000256" key="1">
    <source>
        <dbReference type="ARBA" id="ARBA00004167"/>
    </source>
</evidence>
<feature type="region of interest" description="Disordered" evidence="4">
    <location>
        <begin position="633"/>
        <end position="704"/>
    </location>
</feature>
<feature type="region of interest" description="Disordered" evidence="4">
    <location>
        <begin position="1145"/>
        <end position="1173"/>
    </location>
</feature>
<feature type="compositionally biased region" description="Polar residues" evidence="4">
    <location>
        <begin position="1162"/>
        <end position="1173"/>
    </location>
</feature>
<dbReference type="SMART" id="SM00409">
    <property type="entry name" value="IG"/>
    <property type="match status" value="4"/>
</dbReference>
<dbReference type="InterPro" id="IPR036116">
    <property type="entry name" value="FN3_sf"/>
</dbReference>